<dbReference type="GO" id="GO:0000428">
    <property type="term" value="C:DNA-directed RNA polymerase complex"/>
    <property type="evidence" value="ECO:0007669"/>
    <property type="project" value="UniProtKB-KW"/>
</dbReference>
<dbReference type="GO" id="GO:0006351">
    <property type="term" value="P:DNA-templated transcription"/>
    <property type="evidence" value="ECO:0007669"/>
    <property type="project" value="UniProtKB-UniRule"/>
</dbReference>
<dbReference type="RefSeq" id="WP_009492084.1">
    <property type="nucleotide sequence ID" value="NZ_AMYT01000022.1"/>
</dbReference>
<dbReference type="GO" id="GO:0003677">
    <property type="term" value="F:DNA binding"/>
    <property type="evidence" value="ECO:0007669"/>
    <property type="project" value="UniProtKB-UniRule"/>
</dbReference>
<comment type="subunit">
    <text evidence="5">RNAP is composed of a core of 2 alpha, a beta and a beta' subunit. The core is associated with a delta subunit, and at least one of epsilon or omega. When a sigma factor is associated with the core the holoenzyme is formed, which can initiate transcription.</text>
</comment>
<keyword evidence="3 5" id="KW-0548">Nucleotidyltransferase</keyword>
<dbReference type="PATRIC" id="fig|1234409.3.peg.1179"/>
<comment type="caution">
    <text evidence="6">The sequence shown here is derived from an EMBL/GenBank/DDBJ whole genome shotgun (WGS) entry which is preliminary data.</text>
</comment>
<dbReference type="Proteomes" id="UP000016057">
    <property type="component" value="Unassembled WGS sequence"/>
</dbReference>
<comment type="catalytic activity">
    <reaction evidence="5">
        <text>RNA(n) + a ribonucleoside 5'-triphosphate = RNA(n+1) + diphosphate</text>
        <dbReference type="Rhea" id="RHEA:21248"/>
        <dbReference type="Rhea" id="RHEA-COMP:14527"/>
        <dbReference type="Rhea" id="RHEA-COMP:17342"/>
        <dbReference type="ChEBI" id="CHEBI:33019"/>
        <dbReference type="ChEBI" id="CHEBI:61557"/>
        <dbReference type="ChEBI" id="CHEBI:140395"/>
        <dbReference type="EC" id="2.7.7.6"/>
    </reaction>
</comment>
<evidence type="ECO:0000256" key="2">
    <source>
        <dbReference type="ARBA" id="ARBA00022679"/>
    </source>
</evidence>
<evidence type="ECO:0000313" key="6">
    <source>
        <dbReference type="EMBL" id="EKU26952.1"/>
    </source>
</evidence>
<evidence type="ECO:0000313" key="7">
    <source>
        <dbReference type="Proteomes" id="UP000016057"/>
    </source>
</evidence>
<keyword evidence="7" id="KW-1185">Reference proteome</keyword>
<evidence type="ECO:0000256" key="3">
    <source>
        <dbReference type="ARBA" id="ARBA00022695"/>
    </source>
</evidence>
<name>K8ZA86_9ENTE</name>
<sequence>MIYKVYYQEDKIRNPKREQTKSLYIEADSKVDALTAIEDHTPYNVEYIQLLEGNSLAYEQEHADFQLVEF</sequence>
<organism evidence="6 7">
    <name type="scientific">Catellicoccus marimammalium M35/04/3</name>
    <dbReference type="NCBI Taxonomy" id="1234409"/>
    <lineage>
        <taxon>Bacteria</taxon>
        <taxon>Bacillati</taxon>
        <taxon>Bacillota</taxon>
        <taxon>Bacilli</taxon>
        <taxon>Lactobacillales</taxon>
        <taxon>Enterococcaceae</taxon>
        <taxon>Catellicoccus</taxon>
    </lineage>
</organism>
<keyword evidence="4 5" id="KW-0804">Transcription</keyword>
<evidence type="ECO:0000256" key="4">
    <source>
        <dbReference type="ARBA" id="ARBA00023163"/>
    </source>
</evidence>
<evidence type="ECO:0000256" key="5">
    <source>
        <dbReference type="HAMAP-Rule" id="MF_01553"/>
    </source>
</evidence>
<dbReference type="AlphaFoldDB" id="K8ZA86"/>
<dbReference type="GO" id="GO:0003899">
    <property type="term" value="F:DNA-directed RNA polymerase activity"/>
    <property type="evidence" value="ECO:0007669"/>
    <property type="project" value="UniProtKB-UniRule"/>
</dbReference>
<dbReference type="eggNOG" id="COG5503">
    <property type="taxonomic scope" value="Bacteria"/>
</dbReference>
<dbReference type="NCBIfam" id="NF010188">
    <property type="entry name" value="PRK13667.1"/>
    <property type="match status" value="1"/>
</dbReference>
<accession>K8ZA86</accession>
<gene>
    <name evidence="5" type="primary">rpoY</name>
    <name evidence="6" type="ORF">C683_1227</name>
</gene>
<dbReference type="HAMAP" id="MF_01553">
    <property type="entry name" value="RNApol_bact_RpoY"/>
    <property type="match status" value="1"/>
</dbReference>
<evidence type="ECO:0000256" key="1">
    <source>
        <dbReference type="ARBA" id="ARBA00022478"/>
    </source>
</evidence>
<keyword evidence="2 5" id="KW-0808">Transferase</keyword>
<proteinExistence type="inferred from homology"/>
<dbReference type="EC" id="2.7.7.6" evidence="5"/>
<dbReference type="EMBL" id="AMYT01000022">
    <property type="protein sequence ID" value="EKU26952.1"/>
    <property type="molecule type" value="Genomic_DNA"/>
</dbReference>
<dbReference type="Gene3D" id="3.10.20.730">
    <property type="entry name" value="RNAP, epsilon subunit-like"/>
    <property type="match status" value="1"/>
</dbReference>
<dbReference type="STRING" id="1234409.C683_1227"/>
<dbReference type="InterPro" id="IPR009907">
    <property type="entry name" value="RpoY"/>
</dbReference>
<protein>
    <recommendedName>
        <fullName evidence="5">DNA-directed RNA polymerase subunit epsilon</fullName>
        <shortName evidence="5">RNAP epsilon subunit</shortName>
        <ecNumber evidence="5">2.7.7.6</ecNumber>
    </recommendedName>
    <alternativeName>
        <fullName evidence="5">RNA polymerase epsilon subunit</fullName>
    </alternativeName>
    <alternativeName>
        <fullName evidence="5">Transcriptase subunit epsilon</fullName>
    </alternativeName>
</protein>
<comment type="similarity">
    <text evidence="5">Belongs to the RNA polymerase subunit epsilon family.</text>
</comment>
<dbReference type="OrthoDB" id="2147503at2"/>
<reference evidence="6 7" key="1">
    <citation type="journal article" date="2013" name="Genome Announc.">
        <title>Draft Genome Sequence of Catellicoccus marimammalium, a Novel Species Commonly Found in Gull Feces.</title>
        <authorList>
            <person name="Weigand M.R."/>
            <person name="Ryu H."/>
            <person name="Bozcek L."/>
            <person name="Konstantinidis K.T."/>
            <person name="Santo Domingo J.W."/>
        </authorList>
    </citation>
    <scope>NUCLEOTIDE SEQUENCE [LARGE SCALE GENOMIC DNA]</scope>
    <source>
        <strain evidence="6 7">M35/04/3</strain>
    </source>
</reference>
<keyword evidence="1 5" id="KW-0240">DNA-directed RNA polymerase</keyword>
<comment type="function">
    <text evidence="5">A non-essential component of RNA polymerase (RNAP).</text>
</comment>
<dbReference type="Pfam" id="PF07288">
    <property type="entry name" value="RpoY"/>
    <property type="match status" value="1"/>
</dbReference>